<dbReference type="InterPro" id="IPR003140">
    <property type="entry name" value="PLipase/COase/thioEstase"/>
</dbReference>
<keyword evidence="4" id="KW-1185">Reference proteome</keyword>
<comment type="caution">
    <text evidence="3">The sequence shown here is derived from an EMBL/GenBank/DDBJ whole genome shotgun (WGS) entry which is preliminary data.</text>
</comment>
<evidence type="ECO:0000313" key="3">
    <source>
        <dbReference type="EMBL" id="MCA5003525.1"/>
    </source>
</evidence>
<accession>A0ABS7Z012</accession>
<dbReference type="InterPro" id="IPR050955">
    <property type="entry name" value="Plant_Biomass_Hydrol_Est"/>
</dbReference>
<evidence type="ECO:0000313" key="4">
    <source>
        <dbReference type="Proteomes" id="UP001165302"/>
    </source>
</evidence>
<protein>
    <submittedName>
        <fullName evidence="3">Prolyl oligopeptidase family serine peptidase</fullName>
    </submittedName>
</protein>
<proteinExistence type="predicted"/>
<dbReference type="SUPFAM" id="SSF53474">
    <property type="entry name" value="alpha/beta-Hydrolases"/>
    <property type="match status" value="1"/>
</dbReference>
<organism evidence="3 4">
    <name type="scientific">Sphingobacterium bovistauri</name>
    <dbReference type="NCBI Taxonomy" id="2781959"/>
    <lineage>
        <taxon>Bacteria</taxon>
        <taxon>Pseudomonadati</taxon>
        <taxon>Bacteroidota</taxon>
        <taxon>Sphingobacteriia</taxon>
        <taxon>Sphingobacteriales</taxon>
        <taxon>Sphingobacteriaceae</taxon>
        <taxon>Sphingobacterium</taxon>
    </lineage>
</organism>
<sequence>MNVRILIVLAFLFQLVNLNAETFPIRNKTYYNFLLHMPETVDKTSSLPVIVFLHGKSLSGNNLDRVKRYGVLYAKEKGHQLPNAIIVAPQTNNGWNPDKVIEVIDYVLENYNADPTRIYVCGMSMGAYGTMHVAGKYPNRVAAAVAICGGGNINDACNLTKVPMWIQHGSADRAVPSSESKKIYNAIKKCDQQADTKLTIIKGGTHGSVEKLFHQDAIYDWMMKYTKVQ</sequence>
<keyword evidence="1" id="KW-0732">Signal</keyword>
<reference evidence="3" key="1">
    <citation type="submission" date="2020-10" db="EMBL/GenBank/DDBJ databases">
        <authorList>
            <person name="Lu T."/>
            <person name="Wang Q."/>
            <person name="Han X."/>
        </authorList>
    </citation>
    <scope>NUCLEOTIDE SEQUENCE</scope>
    <source>
        <strain evidence="3">WQ 366</strain>
    </source>
</reference>
<dbReference type="PANTHER" id="PTHR43037">
    <property type="entry name" value="UNNAMED PRODUCT-RELATED"/>
    <property type="match status" value="1"/>
</dbReference>
<dbReference type="PANTHER" id="PTHR43037:SF1">
    <property type="entry name" value="BLL1128 PROTEIN"/>
    <property type="match status" value="1"/>
</dbReference>
<dbReference type="Proteomes" id="UP001165302">
    <property type="component" value="Unassembled WGS sequence"/>
</dbReference>
<dbReference type="EMBL" id="JADEYP010000001">
    <property type="protein sequence ID" value="MCA5003525.1"/>
    <property type="molecule type" value="Genomic_DNA"/>
</dbReference>
<dbReference type="RefSeq" id="WP_225550802.1">
    <property type="nucleotide sequence ID" value="NZ_JADEYP010000001.1"/>
</dbReference>
<evidence type="ECO:0000259" key="2">
    <source>
        <dbReference type="Pfam" id="PF02230"/>
    </source>
</evidence>
<evidence type="ECO:0000256" key="1">
    <source>
        <dbReference type="ARBA" id="ARBA00022729"/>
    </source>
</evidence>
<dbReference type="InterPro" id="IPR029058">
    <property type="entry name" value="AB_hydrolase_fold"/>
</dbReference>
<feature type="domain" description="Phospholipase/carboxylesterase/thioesterase" evidence="2">
    <location>
        <begin position="99"/>
        <end position="213"/>
    </location>
</feature>
<gene>
    <name evidence="3" type="ORF">IPZ78_00005</name>
</gene>
<dbReference type="Pfam" id="PF02230">
    <property type="entry name" value="Abhydrolase_2"/>
    <property type="match status" value="1"/>
</dbReference>
<name>A0ABS7Z012_9SPHI</name>
<dbReference type="Gene3D" id="3.40.50.1820">
    <property type="entry name" value="alpha/beta hydrolase"/>
    <property type="match status" value="1"/>
</dbReference>